<dbReference type="InterPro" id="IPR019546">
    <property type="entry name" value="TAT_signal_bac_arc"/>
</dbReference>
<dbReference type="RefSeq" id="WP_106293233.1">
    <property type="nucleotide sequence ID" value="NZ_PVTH01000005.1"/>
</dbReference>
<dbReference type="InterPro" id="IPR013830">
    <property type="entry name" value="SGNH_hydro"/>
</dbReference>
<gene>
    <name evidence="2" type="ORF">B0I27_105305</name>
</gene>
<reference evidence="2 3" key="1">
    <citation type="submission" date="2018-03" db="EMBL/GenBank/DDBJ databases">
        <title>Genomic Encyclopedia of Type Strains, Phase III (KMG-III): the genomes of soil and plant-associated and newly described type strains.</title>
        <authorList>
            <person name="Whitman W."/>
        </authorList>
    </citation>
    <scope>NUCLEOTIDE SEQUENCE [LARGE SCALE GENOMIC DNA]</scope>
    <source>
        <strain evidence="2 3">CGMCC 1.9313</strain>
    </source>
</reference>
<accession>A0A2T0U4H4</accession>
<dbReference type="CDD" id="cd01834">
    <property type="entry name" value="SGNH_hydrolase_like_2"/>
    <property type="match status" value="1"/>
</dbReference>
<dbReference type="AlphaFoldDB" id="A0A2T0U4H4"/>
<evidence type="ECO:0000259" key="1">
    <source>
        <dbReference type="Pfam" id="PF13472"/>
    </source>
</evidence>
<dbReference type="Gene3D" id="3.40.50.1110">
    <property type="entry name" value="SGNH hydrolase"/>
    <property type="match status" value="1"/>
</dbReference>
<sequence length="246" mass="27546">MSINRRNFLKASAVLGSASFIGLEASAENNSKAPTWPKETKVLFQGDSITDGGRSRNKDWNHVMGHGYAYIVASRLGYEKPDMNYHFFNRGISGNTVPDLITRWQTDTVDLSPDILSILVGVNDTSAEIEGKAGFSASSYATGFRKLLSETKNKLPQTRLIIGEPFILPVGKIKANWNKWNEKISERQELAKNLAREFDATFIPFQAHFNDAAKKAPSEYWIWDGVHPMPAGHELMARKWMEAAIL</sequence>
<name>A0A2T0U4H4_9SPHI</name>
<dbReference type="NCBIfam" id="TIGR01409">
    <property type="entry name" value="TAT_signal_seq"/>
    <property type="match status" value="1"/>
</dbReference>
<proteinExistence type="predicted"/>
<dbReference type="SUPFAM" id="SSF52266">
    <property type="entry name" value="SGNH hydrolase"/>
    <property type="match status" value="1"/>
</dbReference>
<comment type="caution">
    <text evidence="2">The sequence shown here is derived from an EMBL/GenBank/DDBJ whole genome shotgun (WGS) entry which is preliminary data.</text>
</comment>
<evidence type="ECO:0000313" key="2">
    <source>
        <dbReference type="EMBL" id="PRY52835.1"/>
    </source>
</evidence>
<organism evidence="2 3">
    <name type="scientific">Arcticibacter pallidicorallinus</name>
    <dbReference type="NCBI Taxonomy" id="1259464"/>
    <lineage>
        <taxon>Bacteria</taxon>
        <taxon>Pseudomonadati</taxon>
        <taxon>Bacteroidota</taxon>
        <taxon>Sphingobacteriia</taxon>
        <taxon>Sphingobacteriales</taxon>
        <taxon>Sphingobacteriaceae</taxon>
        <taxon>Arcticibacter</taxon>
    </lineage>
</organism>
<evidence type="ECO:0000313" key="3">
    <source>
        <dbReference type="Proteomes" id="UP000238034"/>
    </source>
</evidence>
<dbReference type="PANTHER" id="PTHR30383:SF5">
    <property type="entry name" value="SGNH HYDROLASE-TYPE ESTERASE DOMAIN-CONTAINING PROTEIN"/>
    <property type="match status" value="1"/>
</dbReference>
<dbReference type="PROSITE" id="PS51318">
    <property type="entry name" value="TAT"/>
    <property type="match status" value="1"/>
</dbReference>
<protein>
    <submittedName>
        <fullName evidence="2">Secreted protein</fullName>
    </submittedName>
</protein>
<dbReference type="InterPro" id="IPR051532">
    <property type="entry name" value="Ester_Hydrolysis_Enzymes"/>
</dbReference>
<dbReference type="InterPro" id="IPR036514">
    <property type="entry name" value="SGNH_hydro_sf"/>
</dbReference>
<dbReference type="OrthoDB" id="9794725at2"/>
<dbReference type="GO" id="GO:0004622">
    <property type="term" value="F:phosphatidylcholine lysophospholipase activity"/>
    <property type="evidence" value="ECO:0007669"/>
    <property type="project" value="TreeGrafter"/>
</dbReference>
<dbReference type="InterPro" id="IPR006311">
    <property type="entry name" value="TAT_signal"/>
</dbReference>
<dbReference type="Pfam" id="PF13472">
    <property type="entry name" value="Lipase_GDSL_2"/>
    <property type="match status" value="1"/>
</dbReference>
<dbReference type="EMBL" id="PVTH01000005">
    <property type="protein sequence ID" value="PRY52835.1"/>
    <property type="molecule type" value="Genomic_DNA"/>
</dbReference>
<dbReference type="Proteomes" id="UP000238034">
    <property type="component" value="Unassembled WGS sequence"/>
</dbReference>
<keyword evidence="3" id="KW-1185">Reference proteome</keyword>
<feature type="domain" description="SGNH hydrolase-type esterase" evidence="1">
    <location>
        <begin position="46"/>
        <end position="235"/>
    </location>
</feature>
<dbReference type="PANTHER" id="PTHR30383">
    <property type="entry name" value="THIOESTERASE 1/PROTEASE 1/LYSOPHOSPHOLIPASE L1"/>
    <property type="match status" value="1"/>
</dbReference>